<dbReference type="InterPro" id="IPR036034">
    <property type="entry name" value="PDZ_sf"/>
</dbReference>
<evidence type="ECO:0000313" key="3">
    <source>
        <dbReference type="WBParaSite" id="PSU_v2.g9341.t1"/>
    </source>
</evidence>
<reference evidence="3" key="1">
    <citation type="submission" date="2022-11" db="UniProtKB">
        <authorList>
            <consortium name="WormBaseParasite"/>
        </authorList>
    </citation>
    <scope>IDENTIFICATION</scope>
</reference>
<keyword evidence="1" id="KW-0812">Transmembrane</keyword>
<evidence type="ECO:0000256" key="1">
    <source>
        <dbReference type="SAM" id="Phobius"/>
    </source>
</evidence>
<dbReference type="Gene3D" id="2.30.42.10">
    <property type="match status" value="1"/>
</dbReference>
<keyword evidence="2" id="KW-1185">Reference proteome</keyword>
<dbReference type="Proteomes" id="UP000887577">
    <property type="component" value="Unplaced"/>
</dbReference>
<dbReference type="AlphaFoldDB" id="A0A914ZGC6"/>
<name>A0A914ZGC6_9BILA</name>
<protein>
    <submittedName>
        <fullName evidence="3">PDZ domain-containing protein</fullName>
    </submittedName>
</protein>
<keyword evidence="1" id="KW-0472">Membrane</keyword>
<accession>A0A914ZGC6</accession>
<feature type="transmembrane region" description="Helical" evidence="1">
    <location>
        <begin position="97"/>
        <end position="116"/>
    </location>
</feature>
<dbReference type="WBParaSite" id="PSU_v2.g9341.t1">
    <property type="protein sequence ID" value="PSU_v2.g9341.t1"/>
    <property type="gene ID" value="PSU_v2.g9341"/>
</dbReference>
<organism evidence="2 3">
    <name type="scientific">Panagrolaimus superbus</name>
    <dbReference type="NCBI Taxonomy" id="310955"/>
    <lineage>
        <taxon>Eukaryota</taxon>
        <taxon>Metazoa</taxon>
        <taxon>Ecdysozoa</taxon>
        <taxon>Nematoda</taxon>
        <taxon>Chromadorea</taxon>
        <taxon>Rhabditida</taxon>
        <taxon>Tylenchina</taxon>
        <taxon>Panagrolaimomorpha</taxon>
        <taxon>Panagrolaimoidea</taxon>
        <taxon>Panagrolaimidae</taxon>
        <taxon>Panagrolaimus</taxon>
    </lineage>
</organism>
<dbReference type="SUPFAM" id="SSF50156">
    <property type="entry name" value="PDZ domain-like"/>
    <property type="match status" value="1"/>
</dbReference>
<proteinExistence type="predicted"/>
<evidence type="ECO:0000313" key="2">
    <source>
        <dbReference type="Proteomes" id="UP000887577"/>
    </source>
</evidence>
<sequence>MSQTTFGHLFCVGDQIIYVNGKSPKTPKDAANMMQKRGNDIIVTVLRQSNIFPVSNERAKKVGLKRRKGFYYFIAFLQISSNQDSLGLAVRKVGEKVFVSKVCIFLSLINYIFLSLQCFRF</sequence>
<keyword evidence="1" id="KW-1133">Transmembrane helix</keyword>